<name>A0ABU1MVP9_9CAUL</name>
<dbReference type="InterPro" id="IPR003115">
    <property type="entry name" value="ParB_N"/>
</dbReference>
<organism evidence="2 3">
    <name type="scientific">Caulobacter rhizosphaerae</name>
    <dbReference type="NCBI Taxonomy" id="2010972"/>
    <lineage>
        <taxon>Bacteria</taxon>
        <taxon>Pseudomonadati</taxon>
        <taxon>Pseudomonadota</taxon>
        <taxon>Alphaproteobacteria</taxon>
        <taxon>Caulobacterales</taxon>
        <taxon>Caulobacteraceae</taxon>
        <taxon>Caulobacter</taxon>
    </lineage>
</organism>
<dbReference type="InterPro" id="IPR036086">
    <property type="entry name" value="ParB/Sulfiredoxin_sf"/>
</dbReference>
<dbReference type="Proteomes" id="UP001262754">
    <property type="component" value="Unassembled WGS sequence"/>
</dbReference>
<proteinExistence type="predicted"/>
<sequence length="301" mass="33347">MVPVKAAFERRMVVLRLDEILPMRKLPDKVVASLKYRRIAQSVAEVGVIEPLVVVRSPGQGAFMLLDGHVRLAILKTLGHGETRCLVADDDEAFTYNKRVNRLATIQEHFMIVRALERGVPEEKLARALDVDVKAIKRRRSLLDGVAPEVVELLKDRAVNPVAFDALRKMKPLRQIEVAELMISAGNFTSAYAKALLAATRQSDLANASKPKKVAGMTADQMARMEREMESLTKDFRALEASYGDDVLHLVIASGYLSRLVGNPEIERYMRGRHPEILEEFRAIIAAASLDQSVGGAGEPP</sequence>
<dbReference type="Gene3D" id="3.90.1530.30">
    <property type="match status" value="1"/>
</dbReference>
<dbReference type="InterPro" id="IPR050336">
    <property type="entry name" value="Chromosome_partition/occlusion"/>
</dbReference>
<dbReference type="EMBL" id="JAVDRL010000003">
    <property type="protein sequence ID" value="MDR6530226.1"/>
    <property type="molecule type" value="Genomic_DNA"/>
</dbReference>
<evidence type="ECO:0000313" key="2">
    <source>
        <dbReference type="EMBL" id="MDR6530226.1"/>
    </source>
</evidence>
<gene>
    <name evidence="2" type="ORF">J2800_000962</name>
</gene>
<reference evidence="2 3" key="1">
    <citation type="submission" date="2023-07" db="EMBL/GenBank/DDBJ databases">
        <title>Sorghum-associated microbial communities from plants grown in Nebraska, USA.</title>
        <authorList>
            <person name="Schachtman D."/>
        </authorList>
    </citation>
    <scope>NUCLEOTIDE SEQUENCE [LARGE SCALE GENOMIC DNA]</scope>
    <source>
        <strain evidence="2 3">DS2154</strain>
    </source>
</reference>
<protein>
    <submittedName>
        <fullName evidence="2">ParB-like chromosome segregation protein Spo0J</fullName>
    </submittedName>
</protein>
<dbReference type="PANTHER" id="PTHR33375">
    <property type="entry name" value="CHROMOSOME-PARTITIONING PROTEIN PARB-RELATED"/>
    <property type="match status" value="1"/>
</dbReference>
<dbReference type="SUPFAM" id="SSF109709">
    <property type="entry name" value="KorB DNA-binding domain-like"/>
    <property type="match status" value="1"/>
</dbReference>
<dbReference type="SUPFAM" id="SSF110849">
    <property type="entry name" value="ParB/Sulfiredoxin"/>
    <property type="match status" value="1"/>
</dbReference>
<comment type="caution">
    <text evidence="2">The sequence shown here is derived from an EMBL/GenBank/DDBJ whole genome shotgun (WGS) entry which is preliminary data.</text>
</comment>
<dbReference type="Pfam" id="PF02195">
    <property type="entry name" value="ParB_N"/>
    <property type="match status" value="1"/>
</dbReference>
<keyword evidence="3" id="KW-1185">Reference proteome</keyword>
<accession>A0ABU1MVP9</accession>
<evidence type="ECO:0000313" key="3">
    <source>
        <dbReference type="Proteomes" id="UP001262754"/>
    </source>
</evidence>
<dbReference type="InterPro" id="IPR011111">
    <property type="entry name" value="Plasmid_RepB"/>
</dbReference>
<evidence type="ECO:0000259" key="1">
    <source>
        <dbReference type="SMART" id="SM00470"/>
    </source>
</evidence>
<dbReference type="PANTHER" id="PTHR33375:SF1">
    <property type="entry name" value="CHROMOSOME-PARTITIONING PROTEIN PARB-RELATED"/>
    <property type="match status" value="1"/>
</dbReference>
<feature type="domain" description="ParB-like N-terminal" evidence="1">
    <location>
        <begin position="13"/>
        <end position="106"/>
    </location>
</feature>
<dbReference type="Pfam" id="PF07506">
    <property type="entry name" value="RepB"/>
    <property type="match status" value="1"/>
</dbReference>
<dbReference type="SMART" id="SM00470">
    <property type="entry name" value="ParB"/>
    <property type="match status" value="1"/>
</dbReference>
<dbReference type="RefSeq" id="WP_310029628.1">
    <property type="nucleotide sequence ID" value="NZ_JAVDRL010000003.1"/>
</dbReference>
<dbReference type="Gene3D" id="1.10.10.2830">
    <property type="match status" value="1"/>
</dbReference>